<feature type="transmembrane region" description="Helical" evidence="1">
    <location>
        <begin position="39"/>
        <end position="62"/>
    </location>
</feature>
<keyword evidence="4" id="KW-1185">Reference proteome</keyword>
<dbReference type="Proteomes" id="UP001528040">
    <property type="component" value="Unassembled WGS sequence"/>
</dbReference>
<comment type="caution">
    <text evidence="3">The sequence shown here is derived from an EMBL/GenBank/DDBJ whole genome shotgun (WGS) entry which is preliminary data.</text>
</comment>
<feature type="transmembrane region" description="Helical" evidence="1">
    <location>
        <begin position="139"/>
        <end position="158"/>
    </location>
</feature>
<dbReference type="EMBL" id="JAQIIO010000001">
    <property type="protein sequence ID" value="MDA5092544.1"/>
    <property type="molecule type" value="Genomic_DNA"/>
</dbReference>
<accession>A0ABT4VWA9</accession>
<dbReference type="Pfam" id="PF14378">
    <property type="entry name" value="PAP2_3"/>
    <property type="match status" value="1"/>
</dbReference>
<proteinExistence type="predicted"/>
<gene>
    <name evidence="3" type="ORF">O2N63_00375</name>
</gene>
<protein>
    <submittedName>
        <fullName evidence="3">Phosphatase PAP2 family protein</fullName>
    </submittedName>
</protein>
<name>A0ABT4VWA9_9RHOB</name>
<feature type="transmembrane region" description="Helical" evidence="1">
    <location>
        <begin position="74"/>
        <end position="103"/>
    </location>
</feature>
<dbReference type="RefSeq" id="WP_271052031.1">
    <property type="nucleotide sequence ID" value="NZ_JAQIIO010000001.1"/>
</dbReference>
<sequence>MRLFALTILAYIVISGLVTMIFRDNPLHLFAEMVEFVPWIVLETLSNGWWGVPLLLVATALYNRADIVNRLSKAIITVGLCAVFISMFTIMKATMPFLVPFWADPLFADLDRVLHLGRDPWVFTHAVSGWINPDWVAPIYYPIWSVPAIFLPVLMVLFDNDTQRIRRFTILYLFTWIGLGNVLAVAFMSAGPVYYDRLVGGSDFEGMRAALHDVGLMPNYLYALTENLWSYYINDVQRAGAGISAFPSVHIGAATMFGLYLYDRHRGFLPISILIVALYQFLSVYQGWHYAIDGYFSILAVVVVWIWLRRKEREDAISPAAVT</sequence>
<evidence type="ECO:0000313" key="3">
    <source>
        <dbReference type="EMBL" id="MDA5092544.1"/>
    </source>
</evidence>
<keyword evidence="1" id="KW-0812">Transmembrane</keyword>
<keyword evidence="1" id="KW-1133">Transmembrane helix</keyword>
<keyword evidence="1" id="KW-0472">Membrane</keyword>
<reference evidence="3 4" key="1">
    <citation type="submission" date="2023-01" db="EMBL/GenBank/DDBJ databases">
        <authorList>
            <person name="Yoon J.-W."/>
        </authorList>
    </citation>
    <scope>NUCLEOTIDE SEQUENCE [LARGE SCALE GENOMIC DNA]</scope>
    <source>
        <strain evidence="3 4">KMU-50</strain>
    </source>
</reference>
<feature type="transmembrane region" description="Helical" evidence="1">
    <location>
        <begin position="267"/>
        <end position="282"/>
    </location>
</feature>
<feature type="transmembrane region" description="Helical" evidence="1">
    <location>
        <begin position="288"/>
        <end position="308"/>
    </location>
</feature>
<feature type="transmembrane region" description="Helical" evidence="1">
    <location>
        <begin position="239"/>
        <end position="260"/>
    </location>
</feature>
<feature type="domain" description="Inositolphosphotransferase Aur1/Ipt1" evidence="2">
    <location>
        <begin position="108"/>
        <end position="303"/>
    </location>
</feature>
<evidence type="ECO:0000313" key="4">
    <source>
        <dbReference type="Proteomes" id="UP001528040"/>
    </source>
</evidence>
<evidence type="ECO:0000256" key="1">
    <source>
        <dbReference type="SAM" id="Phobius"/>
    </source>
</evidence>
<dbReference type="InterPro" id="IPR026841">
    <property type="entry name" value="Aur1/Ipt1"/>
</dbReference>
<organism evidence="3 4">
    <name type="scientific">Aliiroseovarius salicola</name>
    <dbReference type="NCBI Taxonomy" id="3009082"/>
    <lineage>
        <taxon>Bacteria</taxon>
        <taxon>Pseudomonadati</taxon>
        <taxon>Pseudomonadota</taxon>
        <taxon>Alphaproteobacteria</taxon>
        <taxon>Rhodobacterales</taxon>
        <taxon>Paracoccaceae</taxon>
        <taxon>Aliiroseovarius</taxon>
    </lineage>
</organism>
<evidence type="ECO:0000259" key="2">
    <source>
        <dbReference type="Pfam" id="PF14378"/>
    </source>
</evidence>
<feature type="transmembrane region" description="Helical" evidence="1">
    <location>
        <begin position="170"/>
        <end position="195"/>
    </location>
</feature>